<keyword evidence="2 6" id="KW-0812">Transmembrane</keyword>
<dbReference type="InterPro" id="IPR036259">
    <property type="entry name" value="MFS_trans_sf"/>
</dbReference>
<reference evidence="8 9" key="1">
    <citation type="journal article" date="2019" name="Int. J. Syst. Evol. Microbiol.">
        <title>The Global Catalogue of Microorganisms (GCM) 10K type strain sequencing project: providing services to taxonomists for standard genome sequencing and annotation.</title>
        <authorList>
            <consortium name="The Broad Institute Genomics Platform"/>
            <consortium name="The Broad Institute Genome Sequencing Center for Infectious Disease"/>
            <person name="Wu L."/>
            <person name="Ma J."/>
        </authorList>
    </citation>
    <scope>NUCLEOTIDE SEQUENCE [LARGE SCALE GENOMIC DNA]</scope>
    <source>
        <strain evidence="8 9">JCM 11448</strain>
    </source>
</reference>
<feature type="transmembrane region" description="Helical" evidence="6">
    <location>
        <begin position="167"/>
        <end position="188"/>
    </location>
</feature>
<name>A0ABN1X1L4_9ACTN</name>
<dbReference type="Gene3D" id="1.20.1720.10">
    <property type="entry name" value="Multidrug resistance protein D"/>
    <property type="match status" value="1"/>
</dbReference>
<dbReference type="CDD" id="cd17321">
    <property type="entry name" value="MFS_MMR_MDR_like"/>
    <property type="match status" value="1"/>
</dbReference>
<dbReference type="PROSITE" id="PS50850">
    <property type="entry name" value="MFS"/>
    <property type="match status" value="1"/>
</dbReference>
<evidence type="ECO:0000256" key="3">
    <source>
        <dbReference type="ARBA" id="ARBA00022989"/>
    </source>
</evidence>
<protein>
    <recommendedName>
        <fullName evidence="7">Major facilitator superfamily (MFS) profile domain-containing protein</fullName>
    </recommendedName>
</protein>
<dbReference type="Proteomes" id="UP001500282">
    <property type="component" value="Unassembled WGS sequence"/>
</dbReference>
<accession>A0ABN1X1L4</accession>
<evidence type="ECO:0000256" key="1">
    <source>
        <dbReference type="ARBA" id="ARBA00004651"/>
    </source>
</evidence>
<comment type="caution">
    <text evidence="8">The sequence shown here is derived from an EMBL/GenBank/DDBJ whole genome shotgun (WGS) entry which is preliminary data.</text>
</comment>
<evidence type="ECO:0000256" key="5">
    <source>
        <dbReference type="ARBA" id="ARBA00023251"/>
    </source>
</evidence>
<dbReference type="PANTHER" id="PTHR42718">
    <property type="entry name" value="MAJOR FACILITATOR SUPERFAMILY MULTIDRUG TRANSPORTER MFSC"/>
    <property type="match status" value="1"/>
</dbReference>
<dbReference type="SUPFAM" id="SSF103473">
    <property type="entry name" value="MFS general substrate transporter"/>
    <property type="match status" value="1"/>
</dbReference>
<evidence type="ECO:0000256" key="2">
    <source>
        <dbReference type="ARBA" id="ARBA00022692"/>
    </source>
</evidence>
<sequence>MPCPLPTRTRARLHARTRAWVHARTRAWVPSRTRARTPRRWWTLAALVASTLVIGFDTTILNIALPTMASALHADIGEQQWIVDSYTVVFAAAMLPAGLLGDRFGRRRMLITGLLIFLTGALIGALVSTPAPVVVARLVMGLGAALVMPLSMAVLPTFFGPGERSRAIAALSAAMGLRMPLGPLVGGWLLDHFWWGSIFLINLPLVAIAILACLFLLPETRDPAAPRIDLTSTALSVGGLIALVTGPHRGPVPGLDPSADPHRLRRVRRPAHRAHPARAAVGAADARPGAAVPALVPVERRRHHAGGLLAAAAAVGRTPAVAILLPRTVPADQGAMAQETADARQ</sequence>
<dbReference type="PANTHER" id="PTHR42718:SF42">
    <property type="entry name" value="EXPORT PROTEIN"/>
    <property type="match status" value="1"/>
</dbReference>
<keyword evidence="3 6" id="KW-1133">Transmembrane helix</keyword>
<dbReference type="EMBL" id="BAAAIH010000023">
    <property type="protein sequence ID" value="GAA1278734.1"/>
    <property type="molecule type" value="Genomic_DNA"/>
</dbReference>
<keyword evidence="5" id="KW-0046">Antibiotic resistance</keyword>
<organism evidence="8 9">
    <name type="scientific">Streptomyces javensis</name>
    <dbReference type="NCBI Taxonomy" id="114698"/>
    <lineage>
        <taxon>Bacteria</taxon>
        <taxon>Bacillati</taxon>
        <taxon>Actinomycetota</taxon>
        <taxon>Actinomycetes</taxon>
        <taxon>Kitasatosporales</taxon>
        <taxon>Streptomycetaceae</taxon>
        <taxon>Streptomyces</taxon>
        <taxon>Streptomyces violaceusniger group</taxon>
    </lineage>
</organism>
<dbReference type="InterPro" id="IPR011701">
    <property type="entry name" value="MFS"/>
</dbReference>
<evidence type="ECO:0000256" key="6">
    <source>
        <dbReference type="SAM" id="Phobius"/>
    </source>
</evidence>
<dbReference type="InterPro" id="IPR020846">
    <property type="entry name" value="MFS_dom"/>
</dbReference>
<feature type="domain" description="Major facilitator superfamily (MFS) profile" evidence="7">
    <location>
        <begin position="43"/>
        <end position="345"/>
    </location>
</feature>
<feature type="transmembrane region" description="Helical" evidence="6">
    <location>
        <begin position="41"/>
        <end position="65"/>
    </location>
</feature>
<feature type="transmembrane region" description="Helical" evidence="6">
    <location>
        <begin position="85"/>
        <end position="102"/>
    </location>
</feature>
<keyword evidence="9" id="KW-1185">Reference proteome</keyword>
<proteinExistence type="predicted"/>
<evidence type="ECO:0000256" key="4">
    <source>
        <dbReference type="ARBA" id="ARBA00023136"/>
    </source>
</evidence>
<feature type="transmembrane region" description="Helical" evidence="6">
    <location>
        <begin position="134"/>
        <end position="155"/>
    </location>
</feature>
<comment type="subcellular location">
    <subcellularLocation>
        <location evidence="1">Cell membrane</location>
        <topology evidence="1">Multi-pass membrane protein</topology>
    </subcellularLocation>
</comment>
<evidence type="ECO:0000259" key="7">
    <source>
        <dbReference type="PROSITE" id="PS50850"/>
    </source>
</evidence>
<evidence type="ECO:0000313" key="9">
    <source>
        <dbReference type="Proteomes" id="UP001500282"/>
    </source>
</evidence>
<evidence type="ECO:0000313" key="8">
    <source>
        <dbReference type="EMBL" id="GAA1278734.1"/>
    </source>
</evidence>
<feature type="transmembrane region" description="Helical" evidence="6">
    <location>
        <begin position="109"/>
        <end position="128"/>
    </location>
</feature>
<gene>
    <name evidence="8" type="ORF">GCM10009579_42690</name>
</gene>
<keyword evidence="4 6" id="KW-0472">Membrane</keyword>
<feature type="transmembrane region" description="Helical" evidence="6">
    <location>
        <begin position="194"/>
        <end position="217"/>
    </location>
</feature>
<dbReference type="Pfam" id="PF07690">
    <property type="entry name" value="MFS_1"/>
    <property type="match status" value="1"/>
</dbReference>